<proteinExistence type="predicted"/>
<dbReference type="Gene3D" id="3.90.730.10">
    <property type="entry name" value="Ribonuclease T2-like"/>
    <property type="match status" value="1"/>
</dbReference>
<sequence length="176" mass="19475">MSAVAALLLLLGLLSCKPPDVPTPAPEDTCTFYCPVHQSLAVSSALCDLNMSYSLHGFWPKVLLPKIPPISYISFLKLNLSADHFLDSTTLTPTIGCGQYREYSKHGPHSGYTYEQWKISVDHCLSQYEPTSLYPHQCKYNGSHNLFVTATTTPLELVGCKPDKPFVNSCVYPQCT</sequence>
<reference evidence="1" key="1">
    <citation type="submission" date="2018-07" db="EMBL/GenBank/DDBJ databases">
        <title>Host and pathogen evolutionary histories predict virus prevalence across bumblebee species.</title>
        <authorList>
            <person name="Pascall D.J."/>
            <person name="Tinsley M.C."/>
            <person name="Obbard D.J."/>
            <person name="Wilfert L."/>
        </authorList>
    </citation>
    <scope>NUCLEOTIDE SEQUENCE</scope>
</reference>
<evidence type="ECO:0000313" key="1">
    <source>
        <dbReference type="EMBL" id="QAY29262.1"/>
    </source>
</evidence>
<organism evidence="1">
    <name type="scientific">Bombus-associated virus Vir1</name>
    <dbReference type="NCBI Taxonomy" id="2511064"/>
    <lineage>
        <taxon>Viruses</taxon>
        <taxon>Riboviria</taxon>
        <taxon>Orthornavirae</taxon>
        <taxon>Kitrinoviricota</taxon>
        <taxon>Alsuviricetes</taxon>
        <taxon>Martellivirales</taxon>
        <taxon>Virgaviridae</taxon>
    </lineage>
</organism>
<dbReference type="GO" id="GO:0003723">
    <property type="term" value="F:RNA binding"/>
    <property type="evidence" value="ECO:0007669"/>
    <property type="project" value="InterPro"/>
</dbReference>
<dbReference type="EMBL" id="MH614308">
    <property type="protein sequence ID" value="QAY29262.1"/>
    <property type="molecule type" value="Genomic_RNA"/>
</dbReference>
<name>A0A411D3A3_9VIRU</name>
<accession>A0A411D3A3</accession>
<dbReference type="InterPro" id="IPR036430">
    <property type="entry name" value="RNase_T2-like_sf"/>
</dbReference>
<protein>
    <submittedName>
        <fullName evidence="1">Uncharacterized protein</fullName>
    </submittedName>
</protein>
<dbReference type="GO" id="GO:0033897">
    <property type="term" value="F:ribonuclease T2 activity"/>
    <property type="evidence" value="ECO:0007669"/>
    <property type="project" value="InterPro"/>
</dbReference>